<dbReference type="CDD" id="cd04301">
    <property type="entry name" value="NAT_SF"/>
    <property type="match status" value="1"/>
</dbReference>
<dbReference type="Proteomes" id="UP000183071">
    <property type="component" value="Unassembled WGS sequence"/>
</dbReference>
<evidence type="ECO:0000313" key="4">
    <source>
        <dbReference type="Proteomes" id="UP000037716"/>
    </source>
</evidence>
<dbReference type="OrthoDB" id="9788916at2"/>
<accession>A0A0N1IY76</accession>
<organism evidence="2 4">
    <name type="scientific">Polaribacter dokdonensis DSW-5</name>
    <dbReference type="NCBI Taxonomy" id="1300348"/>
    <lineage>
        <taxon>Bacteria</taxon>
        <taxon>Pseudomonadati</taxon>
        <taxon>Bacteroidota</taxon>
        <taxon>Flavobacteriia</taxon>
        <taxon>Flavobacteriales</taxon>
        <taxon>Flavobacteriaceae</taxon>
    </lineage>
</organism>
<dbReference type="PANTHER" id="PTHR43792">
    <property type="entry name" value="GNAT FAMILY, PUTATIVE (AFU_ORTHOLOGUE AFUA_3G00765)-RELATED-RELATED"/>
    <property type="match status" value="1"/>
</dbReference>
<evidence type="ECO:0000313" key="2">
    <source>
        <dbReference type="EMBL" id="KOY52474.1"/>
    </source>
</evidence>
<reference evidence="3 5" key="2">
    <citation type="submission" date="2016-10" db="EMBL/GenBank/DDBJ databases">
        <authorList>
            <person name="Varghese N."/>
            <person name="Submissions S."/>
        </authorList>
    </citation>
    <scope>NUCLEOTIDE SEQUENCE [LARGE SCALE GENOMIC DNA]</scope>
    <source>
        <strain evidence="3 5">DSW-5</strain>
    </source>
</reference>
<evidence type="ECO:0000313" key="3">
    <source>
        <dbReference type="EMBL" id="SEE46257.1"/>
    </source>
</evidence>
<comment type="caution">
    <text evidence="2">The sequence shown here is derived from an EMBL/GenBank/DDBJ whole genome shotgun (WGS) entry which is preliminary data.</text>
</comment>
<dbReference type="PANTHER" id="PTHR43792:SF1">
    <property type="entry name" value="N-ACETYLTRANSFERASE DOMAIN-CONTAINING PROTEIN"/>
    <property type="match status" value="1"/>
</dbReference>
<dbReference type="PROSITE" id="PS51186">
    <property type="entry name" value="GNAT"/>
    <property type="match status" value="1"/>
</dbReference>
<sequence>MIFETQRLRIRLLTLNDLDSFHKMQSNPKVMQYADGEVNDFIGHQKELLNLIDKYQITNNDFWIYAIDHKIDEVFVGTLALVKDNADDEIGYRFLEDYWNKGYGLEVCKGALAYCKKIGMKQLVAYCADENKASIKILEKLNFKVVERFNTAINQLTETKYKIHL</sequence>
<protein>
    <submittedName>
        <fullName evidence="2">Acetyltransferase (GNAT) family protein</fullName>
    </submittedName>
    <submittedName>
        <fullName evidence="3">Protein N-acetyltransferase, RimJ/RimL family</fullName>
    </submittedName>
</protein>
<reference evidence="2 4" key="1">
    <citation type="submission" date="2015-07" db="EMBL/GenBank/DDBJ databases">
        <title>Genome of Polaribacter dokdonenesis DSW-5, isolated from seawater off Dokdo in Korea.</title>
        <authorList>
            <person name="Yoon K."/>
            <person name="Song J.Y."/>
            <person name="Kim J.F."/>
        </authorList>
    </citation>
    <scope>NUCLEOTIDE SEQUENCE [LARGE SCALE GENOMIC DNA]</scope>
    <source>
        <strain evidence="2 4">DSW-5</strain>
    </source>
</reference>
<dbReference type="GO" id="GO:0016747">
    <property type="term" value="F:acyltransferase activity, transferring groups other than amino-acyl groups"/>
    <property type="evidence" value="ECO:0007669"/>
    <property type="project" value="InterPro"/>
</dbReference>
<dbReference type="STRING" id="1300348.I602_2034"/>
<proteinExistence type="predicted"/>
<dbReference type="Proteomes" id="UP000037716">
    <property type="component" value="Unassembled WGS sequence"/>
</dbReference>
<dbReference type="SUPFAM" id="SSF55729">
    <property type="entry name" value="Acyl-CoA N-acyltransferases (Nat)"/>
    <property type="match status" value="1"/>
</dbReference>
<feature type="domain" description="N-acetyltransferase" evidence="1">
    <location>
        <begin position="8"/>
        <end position="165"/>
    </location>
</feature>
<keyword evidence="2" id="KW-0808">Transferase</keyword>
<dbReference type="AlphaFoldDB" id="A0A0N1IY76"/>
<dbReference type="InterPro" id="IPR000182">
    <property type="entry name" value="GNAT_dom"/>
</dbReference>
<dbReference type="Pfam" id="PF13302">
    <property type="entry name" value="Acetyltransf_3"/>
    <property type="match status" value="1"/>
</dbReference>
<gene>
    <name evidence="2" type="ORF">I602_2034</name>
    <name evidence="3" type="ORF">SAMN05444353_1805</name>
</gene>
<keyword evidence="5" id="KW-1185">Reference proteome</keyword>
<dbReference type="RefSeq" id="WP_053974573.1">
    <property type="nucleotide sequence ID" value="NZ_FNUE01000002.1"/>
</dbReference>
<dbReference type="InterPro" id="IPR051531">
    <property type="entry name" value="N-acetyltransferase"/>
</dbReference>
<evidence type="ECO:0000313" key="5">
    <source>
        <dbReference type="Proteomes" id="UP000183071"/>
    </source>
</evidence>
<dbReference type="EMBL" id="FNUE01000002">
    <property type="protein sequence ID" value="SEE46257.1"/>
    <property type="molecule type" value="Genomic_DNA"/>
</dbReference>
<dbReference type="Gene3D" id="3.40.630.30">
    <property type="match status" value="1"/>
</dbReference>
<dbReference type="PATRIC" id="fig|1300348.6.peg.2035"/>
<dbReference type="InterPro" id="IPR016181">
    <property type="entry name" value="Acyl_CoA_acyltransferase"/>
</dbReference>
<evidence type="ECO:0000259" key="1">
    <source>
        <dbReference type="PROSITE" id="PS51186"/>
    </source>
</evidence>
<dbReference type="EMBL" id="LGBR01000001">
    <property type="protein sequence ID" value="KOY52474.1"/>
    <property type="molecule type" value="Genomic_DNA"/>
</dbReference>
<name>A0A0N1IY76_9FLAO</name>